<evidence type="ECO:0000313" key="2">
    <source>
        <dbReference type="Proteomes" id="UP000217930"/>
    </source>
</evidence>
<sequence>MLEINRNPAILLHFRVLIQFASGKGRFRLGKPLRTASNPMPSEAVSVVQYAPSPQTDTAVGELMMFQHTGRHIKHRPMRCPGSEGLHPFQI</sequence>
<dbReference type="EMBL" id="NTLY01000002">
    <property type="protein sequence ID" value="PBJ87425.1"/>
    <property type="molecule type" value="Genomic_DNA"/>
</dbReference>
<accession>A0AB36RQL3</accession>
<protein>
    <submittedName>
        <fullName evidence="1">Uncharacterized protein</fullName>
    </submittedName>
</protein>
<dbReference type="Proteomes" id="UP000217930">
    <property type="component" value="Unassembled WGS sequence"/>
</dbReference>
<dbReference type="AlphaFoldDB" id="A0AB36RQL3"/>
<reference evidence="1 2" key="1">
    <citation type="journal article" date="2017" name="Clin. Infect. Dis.">
        <title>Increased Risk for Meningococcal Disease among Men who have Sex with Men in the United States, 2012-2015.</title>
        <authorList>
            <person name="Folaranmi T.A."/>
            <person name="Kretz C.B."/>
            <person name="Kamiya H."/>
            <person name="MacNeil J.R."/>
            <person name="Whaley M.J."/>
            <person name="Blain A."/>
            <person name="Antwi M."/>
            <person name="Dorsinville M."/>
            <person name="Pacilli M."/>
            <person name="Smith S."/>
            <person name="Civen R."/>
            <person name="Ngo V."/>
            <person name="Winter K."/>
            <person name="Harriman K."/>
            <person name="Wang X."/>
            <person name="Bowen V.B."/>
            <person name="Patel M."/>
            <person name="Martin S."/>
            <person name="Misegades L."/>
            <person name="Meyer S.A."/>
        </authorList>
    </citation>
    <scope>NUCLEOTIDE SEQUENCE [LARGE SCALE GENOMIC DNA]</scope>
    <source>
        <strain evidence="1 2">M26503</strain>
    </source>
</reference>
<organism evidence="1 2">
    <name type="scientific">Neisseria meningitidis</name>
    <dbReference type="NCBI Taxonomy" id="487"/>
    <lineage>
        <taxon>Bacteria</taxon>
        <taxon>Pseudomonadati</taxon>
        <taxon>Pseudomonadota</taxon>
        <taxon>Betaproteobacteria</taxon>
        <taxon>Neisseriales</taxon>
        <taxon>Neisseriaceae</taxon>
        <taxon>Neisseria</taxon>
    </lineage>
</organism>
<proteinExistence type="predicted"/>
<comment type="caution">
    <text evidence="1">The sequence shown here is derived from an EMBL/GenBank/DDBJ whole genome shotgun (WGS) entry which is preliminary data.</text>
</comment>
<evidence type="ECO:0000313" key="1">
    <source>
        <dbReference type="EMBL" id="PBJ87425.1"/>
    </source>
</evidence>
<name>A0AB36RQL3_NEIME</name>
<gene>
    <name evidence="1" type="ORF">CNQ34_05610</name>
</gene>